<accession>K8PC94</accession>
<dbReference type="HOGENOM" id="CLU_027128_7_3_5"/>
<dbReference type="AlphaFoldDB" id="K8PC94"/>
<comment type="similarity">
    <text evidence="1">Belongs to the leucine-binding protein family.</text>
</comment>
<evidence type="ECO:0000256" key="1">
    <source>
        <dbReference type="ARBA" id="ARBA00010062"/>
    </source>
</evidence>
<dbReference type="PATRIC" id="fig|883079.3.peg.2216"/>
<feature type="domain" description="Leucine-binding protein" evidence="4">
    <location>
        <begin position="33"/>
        <end position="356"/>
    </location>
</feature>
<dbReference type="Pfam" id="PF13458">
    <property type="entry name" value="Peripla_BP_6"/>
    <property type="match status" value="1"/>
</dbReference>
<evidence type="ECO:0000256" key="2">
    <source>
        <dbReference type="ARBA" id="ARBA00022729"/>
    </source>
</evidence>
<evidence type="ECO:0000313" key="6">
    <source>
        <dbReference type="Proteomes" id="UP000001095"/>
    </source>
</evidence>
<feature type="chain" id="PRO_5003919647" description="Leucine-binding protein domain-containing protein" evidence="3">
    <location>
        <begin position="30"/>
        <end position="392"/>
    </location>
</feature>
<dbReference type="PANTHER" id="PTHR47235">
    <property type="entry name" value="BLR6548 PROTEIN"/>
    <property type="match status" value="1"/>
</dbReference>
<feature type="signal peptide" evidence="3">
    <location>
        <begin position="1"/>
        <end position="29"/>
    </location>
</feature>
<evidence type="ECO:0000259" key="4">
    <source>
        <dbReference type="Pfam" id="PF13458"/>
    </source>
</evidence>
<dbReference type="PANTHER" id="PTHR47235:SF1">
    <property type="entry name" value="BLR6548 PROTEIN"/>
    <property type="match status" value="1"/>
</dbReference>
<dbReference type="CDD" id="cd06334">
    <property type="entry name" value="PBP1_ABC_ligand_binding-like"/>
    <property type="match status" value="1"/>
</dbReference>
<keyword evidence="6" id="KW-1185">Reference proteome</keyword>
<protein>
    <recommendedName>
        <fullName evidence="4">Leucine-binding protein domain-containing protein</fullName>
    </recommendedName>
</protein>
<proteinExistence type="inferred from homology"/>
<dbReference type="InterPro" id="IPR028082">
    <property type="entry name" value="Peripla_BP_I"/>
</dbReference>
<evidence type="ECO:0000313" key="5">
    <source>
        <dbReference type="EMBL" id="EKS35968.1"/>
    </source>
</evidence>
<evidence type="ECO:0000256" key="3">
    <source>
        <dbReference type="SAM" id="SignalP"/>
    </source>
</evidence>
<dbReference type="Proteomes" id="UP000001095">
    <property type="component" value="Unassembled WGS sequence"/>
</dbReference>
<reference evidence="5 6" key="1">
    <citation type="submission" date="2012-04" db="EMBL/GenBank/DDBJ databases">
        <title>The Genome Sequence of Afipia clevelandensis ATCC 49720.</title>
        <authorList>
            <consortium name="The Broad Institute Genome Sequencing Platform"/>
            <person name="Earl A."/>
            <person name="Ward D."/>
            <person name="Feldgarden M."/>
            <person name="Gevers D."/>
            <person name="Huys G."/>
            <person name="Walker B."/>
            <person name="Young S.K."/>
            <person name="Zeng Q."/>
            <person name="Gargeya S."/>
            <person name="Fitzgerald M."/>
            <person name="Haas B."/>
            <person name="Abouelleil A."/>
            <person name="Alvarado L."/>
            <person name="Arachchi H.M."/>
            <person name="Berlin A."/>
            <person name="Chapman S.B."/>
            <person name="Goldberg J."/>
            <person name="Griggs A."/>
            <person name="Gujja S."/>
            <person name="Hansen M."/>
            <person name="Howarth C."/>
            <person name="Imamovic A."/>
            <person name="Larimer J."/>
            <person name="McCowen C."/>
            <person name="Montmayeur A."/>
            <person name="Murphy C."/>
            <person name="Neiman D."/>
            <person name="Pearson M."/>
            <person name="Priest M."/>
            <person name="Roberts A."/>
            <person name="Saif S."/>
            <person name="Shea T."/>
            <person name="Sisk P."/>
            <person name="Sykes S."/>
            <person name="Wortman J."/>
            <person name="Nusbaum C."/>
            <person name="Birren B."/>
        </authorList>
    </citation>
    <scope>NUCLEOTIDE SEQUENCE [LARGE SCALE GENOMIC DNA]</scope>
    <source>
        <strain evidence="5 6">ATCC 49720</strain>
    </source>
</reference>
<keyword evidence="2 3" id="KW-0732">Signal</keyword>
<dbReference type="EMBL" id="AGWY01000008">
    <property type="protein sequence ID" value="EKS35968.1"/>
    <property type="molecule type" value="Genomic_DNA"/>
</dbReference>
<sequence length="392" mass="43168">MKHIPRRRKILSYAAAGCLAFGINMQAWAADDIVIGASMPMTGVFGFAGIPLNVGFQDYVKIINDAGGIDGRKIRYIPEDTSYAVDKSIAAFNRITASEKISLYYGDSTGFAKTVNAELNRRGNILMAGTSFATELNDPKEFPFQFIPGPDYSQMIGILLEYIAKTQPGARIALVNSDTEFGRDPVTATEKRAGDLGLKIVAKIATPPTSIDVSTEVLKLRRADPDYTIFHGYVLAPLPEFMAQMKQLGLKSKFMGTFWSMDNGIWANSAQVADGYMGVMPYRYYFDTEGSSPMLDKIRQLHREYQPTYYTQGFLTAMLMIEAVKRTLDAKKDLTAANMKAALNSIKNFDTGGIIGVPISIPGNTVPVGRVYQYDGANKTMKPVSDWIKIAK</sequence>
<comment type="caution">
    <text evidence="5">The sequence shown here is derived from an EMBL/GenBank/DDBJ whole genome shotgun (WGS) entry which is preliminary data.</text>
</comment>
<dbReference type="RefSeq" id="WP_002713046.1">
    <property type="nucleotide sequence ID" value="NZ_KB375281.1"/>
</dbReference>
<dbReference type="SUPFAM" id="SSF53822">
    <property type="entry name" value="Periplasmic binding protein-like I"/>
    <property type="match status" value="1"/>
</dbReference>
<dbReference type="InterPro" id="IPR028081">
    <property type="entry name" value="Leu-bd"/>
</dbReference>
<dbReference type="Gene3D" id="3.40.50.2300">
    <property type="match status" value="2"/>
</dbReference>
<name>K8PC94_9BRAD</name>
<dbReference type="OrthoDB" id="8127473at2"/>
<gene>
    <name evidence="5" type="ORF">HMPREF9696_02180</name>
</gene>
<organism evidence="5 6">
    <name type="scientific">Afipia clevelandensis ATCC 49720</name>
    <dbReference type="NCBI Taxonomy" id="883079"/>
    <lineage>
        <taxon>Bacteria</taxon>
        <taxon>Pseudomonadati</taxon>
        <taxon>Pseudomonadota</taxon>
        <taxon>Alphaproteobacteria</taxon>
        <taxon>Hyphomicrobiales</taxon>
        <taxon>Nitrobacteraceae</taxon>
        <taxon>Afipia</taxon>
    </lineage>
</organism>